<dbReference type="OrthoDB" id="6902608at2"/>
<reference evidence="1 2" key="1">
    <citation type="submission" date="2016-10" db="EMBL/GenBank/DDBJ databases">
        <title>Genome Sequence of Pseudomonas putida GM4FR.</title>
        <authorList>
            <person name="Poehlein A."/>
            <person name="Wemheuer F."/>
            <person name="Hollensteiner J."/>
            <person name="Wemheuer B."/>
        </authorList>
    </citation>
    <scope>NUCLEOTIDE SEQUENCE [LARGE SCALE GENOMIC DNA]</scope>
    <source>
        <strain evidence="1 2">GM4FR</strain>
    </source>
</reference>
<name>A0A1Q9R5S7_PSEPU</name>
<proteinExistence type="predicted"/>
<evidence type="ECO:0000313" key="1">
    <source>
        <dbReference type="EMBL" id="OLS62757.1"/>
    </source>
</evidence>
<gene>
    <name evidence="1" type="ORF">PSEMO_23180</name>
</gene>
<organism evidence="1 2">
    <name type="scientific">Pseudomonas putida</name>
    <name type="common">Arthrobacter siderocapsulatus</name>
    <dbReference type="NCBI Taxonomy" id="303"/>
    <lineage>
        <taxon>Bacteria</taxon>
        <taxon>Pseudomonadati</taxon>
        <taxon>Pseudomonadota</taxon>
        <taxon>Gammaproteobacteria</taxon>
        <taxon>Pseudomonadales</taxon>
        <taxon>Pseudomonadaceae</taxon>
        <taxon>Pseudomonas</taxon>
    </lineage>
</organism>
<evidence type="ECO:0000313" key="2">
    <source>
        <dbReference type="Proteomes" id="UP000186736"/>
    </source>
</evidence>
<sequence length="72" mass="7882">MTHNERLASIQEYVWTLELLAEALVVFGENLENGGQPLLNMRCYAGIHQAVRTLIRQAGELCGALLEPDSGG</sequence>
<comment type="caution">
    <text evidence="1">The sequence shown here is derived from an EMBL/GenBank/DDBJ whole genome shotgun (WGS) entry which is preliminary data.</text>
</comment>
<dbReference type="AlphaFoldDB" id="A0A1Q9R5S7"/>
<dbReference type="Proteomes" id="UP000186736">
    <property type="component" value="Unassembled WGS sequence"/>
</dbReference>
<dbReference type="EMBL" id="MKZO01000018">
    <property type="protein sequence ID" value="OLS62757.1"/>
    <property type="molecule type" value="Genomic_DNA"/>
</dbReference>
<accession>A0A1Q9R5S7</accession>
<protein>
    <submittedName>
        <fullName evidence="1">Uncharacterized protein</fullName>
    </submittedName>
</protein>
<dbReference type="RefSeq" id="WP_075803305.1">
    <property type="nucleotide sequence ID" value="NZ_MKZO01000018.1"/>
</dbReference>